<accession>A0AAE1ZC74</accession>
<dbReference type="AlphaFoldDB" id="A0AAE1ZC74"/>
<organism evidence="1 2">
    <name type="scientific">Schistosoma mekongi</name>
    <name type="common">Parasitic worm</name>
    <dbReference type="NCBI Taxonomy" id="38744"/>
    <lineage>
        <taxon>Eukaryota</taxon>
        <taxon>Metazoa</taxon>
        <taxon>Spiralia</taxon>
        <taxon>Lophotrochozoa</taxon>
        <taxon>Platyhelminthes</taxon>
        <taxon>Trematoda</taxon>
        <taxon>Digenea</taxon>
        <taxon>Strigeidida</taxon>
        <taxon>Schistosomatoidea</taxon>
        <taxon>Schistosomatidae</taxon>
        <taxon>Schistosoma</taxon>
    </lineage>
</organism>
<comment type="caution">
    <text evidence="1">The sequence shown here is derived from an EMBL/GenBank/DDBJ whole genome shotgun (WGS) entry which is preliminary data.</text>
</comment>
<keyword evidence="2" id="KW-1185">Reference proteome</keyword>
<dbReference type="Gene3D" id="2.60.40.790">
    <property type="match status" value="2"/>
</dbReference>
<sequence length="250" mass="28732">MEQISNILEHVCSIFTVNTPGCHCFLEVFLNAKGLQQDSLNAYLNSKREVIINAKTETNKSSEIICREVQNKLTVPQNVMAEKSEIILLRNGLLLIKIPYMSVDLNKQIDESDRTALQEYKTLLSSENDSKINNNEEIKTHHLDRHQTIREGNKLILMIPLDQNYKEENIKVTVVQRSVCITVTYLDYCSTIRLNSNNSDSKHIVQRTYYKEYEASDCIPDPESINFHVDNDCLIVNLNITKKSQLPQIS</sequence>
<evidence type="ECO:0008006" key="3">
    <source>
        <dbReference type="Google" id="ProtNLM"/>
    </source>
</evidence>
<proteinExistence type="predicted"/>
<reference evidence="1" key="1">
    <citation type="submission" date="2022-04" db="EMBL/GenBank/DDBJ databases">
        <authorList>
            <person name="Xu L."/>
            <person name="Lv Z."/>
        </authorList>
    </citation>
    <scope>NUCLEOTIDE SEQUENCE</scope>
    <source>
        <strain evidence="1">LV_2022a</strain>
    </source>
</reference>
<dbReference type="Proteomes" id="UP001292079">
    <property type="component" value="Unassembled WGS sequence"/>
</dbReference>
<evidence type="ECO:0000313" key="2">
    <source>
        <dbReference type="Proteomes" id="UP001292079"/>
    </source>
</evidence>
<dbReference type="EMBL" id="JALJAT010000003">
    <property type="protein sequence ID" value="KAK4471606.1"/>
    <property type="molecule type" value="Genomic_DNA"/>
</dbReference>
<gene>
    <name evidence="1" type="ORF">MN116_005018</name>
</gene>
<protein>
    <recommendedName>
        <fullName evidence="3">SHSP domain-containing protein</fullName>
    </recommendedName>
</protein>
<reference evidence="1" key="2">
    <citation type="journal article" date="2023" name="Infect Dis Poverty">
        <title>Chromosome-scale genome of the human blood fluke Schistosoma mekongi and its implications for public health.</title>
        <authorList>
            <person name="Zhou M."/>
            <person name="Xu L."/>
            <person name="Xu D."/>
            <person name="Chen W."/>
            <person name="Khan J."/>
            <person name="Hu Y."/>
            <person name="Huang H."/>
            <person name="Wei H."/>
            <person name="Zhang Y."/>
            <person name="Chusongsang P."/>
            <person name="Tanasarnprasert K."/>
            <person name="Hu X."/>
            <person name="Limpanont Y."/>
            <person name="Lv Z."/>
        </authorList>
    </citation>
    <scope>NUCLEOTIDE SEQUENCE</scope>
    <source>
        <strain evidence="1">LV_2022a</strain>
    </source>
</reference>
<dbReference type="InterPro" id="IPR008978">
    <property type="entry name" value="HSP20-like_chaperone"/>
</dbReference>
<name>A0AAE1ZC74_SCHME</name>
<evidence type="ECO:0000313" key="1">
    <source>
        <dbReference type="EMBL" id="KAK4471606.1"/>
    </source>
</evidence>